<sequence>MQQRKLLEAEAGVPVSGGKREGTYRLSGAAHSSSCPVKSSDRGLWNSRRMIVLGWDLKALQRVAEPSAMRGEDFLASSGPCEA</sequence>
<evidence type="ECO:0000313" key="3">
    <source>
        <dbReference type="Proteomes" id="UP000239757"/>
    </source>
</evidence>
<organism evidence="2 3">
    <name type="scientific">Gossypium barbadense</name>
    <name type="common">Sea Island cotton</name>
    <name type="synonym">Hibiscus barbadensis</name>
    <dbReference type="NCBI Taxonomy" id="3634"/>
    <lineage>
        <taxon>Eukaryota</taxon>
        <taxon>Viridiplantae</taxon>
        <taxon>Streptophyta</taxon>
        <taxon>Embryophyta</taxon>
        <taxon>Tracheophyta</taxon>
        <taxon>Spermatophyta</taxon>
        <taxon>Magnoliopsida</taxon>
        <taxon>eudicotyledons</taxon>
        <taxon>Gunneridae</taxon>
        <taxon>Pentapetalae</taxon>
        <taxon>rosids</taxon>
        <taxon>malvids</taxon>
        <taxon>Malvales</taxon>
        <taxon>Malvaceae</taxon>
        <taxon>Malvoideae</taxon>
        <taxon>Gossypium</taxon>
    </lineage>
</organism>
<proteinExistence type="predicted"/>
<name>A0A2P5VVP8_GOSBA</name>
<protein>
    <submittedName>
        <fullName evidence="2">Uncharacterized protein</fullName>
    </submittedName>
</protein>
<feature type="region of interest" description="Disordered" evidence="1">
    <location>
        <begin position="1"/>
        <end position="22"/>
    </location>
</feature>
<accession>A0A2P5VVP8</accession>
<evidence type="ECO:0000313" key="2">
    <source>
        <dbReference type="EMBL" id="PPR82921.1"/>
    </source>
</evidence>
<dbReference type="EMBL" id="KZ670612">
    <property type="protein sequence ID" value="PPR82921.1"/>
    <property type="molecule type" value="Genomic_DNA"/>
</dbReference>
<evidence type="ECO:0000256" key="1">
    <source>
        <dbReference type="SAM" id="MobiDB-lite"/>
    </source>
</evidence>
<reference evidence="2 3" key="1">
    <citation type="submission" date="2015-01" db="EMBL/GenBank/DDBJ databases">
        <title>Genome of allotetraploid Gossypium barbadense reveals genomic plasticity and fiber elongation in cotton evolution.</title>
        <authorList>
            <person name="Chen X."/>
            <person name="Liu X."/>
            <person name="Zhao B."/>
            <person name="Zheng H."/>
            <person name="Hu Y."/>
            <person name="Lu G."/>
            <person name="Yang C."/>
            <person name="Chen J."/>
            <person name="Shan C."/>
            <person name="Zhang L."/>
            <person name="Zhou Y."/>
            <person name="Wang L."/>
            <person name="Guo W."/>
            <person name="Bai Y."/>
            <person name="Ruan J."/>
            <person name="Shangguan X."/>
            <person name="Mao Y."/>
            <person name="Jiang J."/>
            <person name="Zhu Y."/>
            <person name="Lei J."/>
            <person name="Kang H."/>
            <person name="Chen S."/>
            <person name="He X."/>
            <person name="Wang R."/>
            <person name="Wang Y."/>
            <person name="Chen J."/>
            <person name="Wang L."/>
            <person name="Yu S."/>
            <person name="Wang B."/>
            <person name="Wei J."/>
            <person name="Song S."/>
            <person name="Lu X."/>
            <person name="Gao Z."/>
            <person name="Gu W."/>
            <person name="Deng X."/>
            <person name="Ma D."/>
            <person name="Wang S."/>
            <person name="Liang W."/>
            <person name="Fang L."/>
            <person name="Cai C."/>
            <person name="Zhu X."/>
            <person name="Zhou B."/>
            <person name="Zhang Y."/>
            <person name="Chen Z."/>
            <person name="Xu S."/>
            <person name="Zhu R."/>
            <person name="Wang S."/>
            <person name="Zhang T."/>
            <person name="Zhao G."/>
        </authorList>
    </citation>
    <scope>NUCLEOTIDE SEQUENCE [LARGE SCALE GENOMIC DNA]</scope>
    <source>
        <strain evidence="3">cv. Xinhai21</strain>
        <tissue evidence="2">Leaf</tissue>
    </source>
</reference>
<gene>
    <name evidence="2" type="ORF">GOBAR_AA37793</name>
</gene>
<dbReference type="Proteomes" id="UP000239757">
    <property type="component" value="Unassembled WGS sequence"/>
</dbReference>
<dbReference type="AlphaFoldDB" id="A0A2P5VVP8"/>